<accession>A0A175K0Z1</accession>
<reference evidence="1 2" key="1">
    <citation type="submission" date="2016-05" db="EMBL/GenBank/DDBJ databases">
        <title>First whole genome sequencing of Entamoeba histolytica HM1:IMSS-clone-6.</title>
        <authorList>
            <person name="Mukherjee Avik.K."/>
            <person name="Izumyama S."/>
            <person name="Nakada-Tsukui K."/>
            <person name="Nozaki T."/>
        </authorList>
    </citation>
    <scope>NUCLEOTIDE SEQUENCE [LARGE SCALE GENOMIC DNA]</scope>
    <source>
        <strain evidence="1 2">HM1:IMSS clone 6</strain>
    </source>
</reference>
<dbReference type="AlphaFoldDB" id="A0A175K0Z1"/>
<comment type="caution">
    <text evidence="1">The sequence shown here is derived from an EMBL/GenBank/DDBJ whole genome shotgun (WGS) entry which is preliminary data.</text>
</comment>
<proteinExistence type="predicted"/>
<dbReference type="VEuPathDB" id="AmoebaDB:EHI7A_069980"/>
<evidence type="ECO:0000313" key="2">
    <source>
        <dbReference type="Proteomes" id="UP000078387"/>
    </source>
</evidence>
<dbReference type="VEuPathDB" id="AmoebaDB:EHI_157670"/>
<dbReference type="eggNOG" id="ENOG502RH5D">
    <property type="taxonomic scope" value="Eukaryota"/>
</dbReference>
<dbReference type="Proteomes" id="UP000078387">
    <property type="component" value="Unassembled WGS sequence"/>
</dbReference>
<evidence type="ECO:0000313" key="1">
    <source>
        <dbReference type="EMBL" id="GAT99719.1"/>
    </source>
</evidence>
<dbReference type="VEuPathDB" id="AmoebaDB:EHI5A_262810"/>
<name>A0A175K0Z1_ENTHI</name>
<gene>
    <name evidence="1" type="ORF">CL6EHI_157670</name>
</gene>
<dbReference type="VEuPathDB" id="AmoebaDB:EHI8A_004660"/>
<dbReference type="VEuPathDB" id="AmoebaDB:KM1_012960"/>
<protein>
    <submittedName>
        <fullName evidence="1">Uncharacterized protein</fullName>
    </submittedName>
</protein>
<organism evidence="1 2">
    <name type="scientific">Entamoeba histolytica</name>
    <dbReference type="NCBI Taxonomy" id="5759"/>
    <lineage>
        <taxon>Eukaryota</taxon>
        <taxon>Amoebozoa</taxon>
        <taxon>Evosea</taxon>
        <taxon>Archamoebae</taxon>
        <taxon>Mastigamoebida</taxon>
        <taxon>Entamoebidae</taxon>
        <taxon>Entamoeba</taxon>
    </lineage>
</organism>
<dbReference type="EMBL" id="BDEQ01000001">
    <property type="protein sequence ID" value="GAT99719.1"/>
    <property type="molecule type" value="Genomic_DNA"/>
</dbReference>
<sequence length="252" mass="28372">MKCLLPKIFQNVFIKKNKKDQNKIINLTAFAAAENIYECTYIDSKLKVVTVYEDGTCYFDNTGSKKLTHVPATDSEPAKIKITSYTTTTDCSGEQPTEQLMDITAKADISSSTTGTIYLYNEEPDKMSDECSLINNQVYSDDKCTKPTTNMVTYSCNVSTKNCNKVSNTEFYMKSENKVGYFGVFYYKDENCTEELGFGAQMYKCGMCVPQQPNGDKYVKYECEDECQNKPNDDGSIATIVAFIAIALFFVF</sequence>